<keyword evidence="1" id="KW-1133">Transmembrane helix</keyword>
<sequence>MLGRIAVTLVAYLLCIFYFQDSMVKVGELFGLSGFWALFIPSALIGLSVYRIANLDDWGIWDAAAFLTIGGIAMLALTGNPEATLFELVKGVVSFSVAAILGALALKGGRANGR</sequence>
<keyword evidence="1" id="KW-0812">Transmembrane</keyword>
<accession>A0A832SLG6</accession>
<name>A0A832SLG6_PYRHR</name>
<dbReference type="AlphaFoldDB" id="A0A832SLG6"/>
<gene>
    <name evidence="2" type="ORF">HA331_00260</name>
</gene>
<feature type="transmembrane region" description="Helical" evidence="1">
    <location>
        <begin position="60"/>
        <end position="79"/>
    </location>
</feature>
<organism evidence="2 3">
    <name type="scientific">Pyrococcus horikoshii</name>
    <dbReference type="NCBI Taxonomy" id="53953"/>
    <lineage>
        <taxon>Archaea</taxon>
        <taxon>Methanobacteriati</taxon>
        <taxon>Methanobacteriota</taxon>
        <taxon>Thermococci</taxon>
        <taxon>Thermococcales</taxon>
        <taxon>Thermococcaceae</taxon>
        <taxon>Pyrococcus</taxon>
    </lineage>
</organism>
<feature type="transmembrane region" description="Helical" evidence="1">
    <location>
        <begin position="29"/>
        <end position="53"/>
    </location>
</feature>
<dbReference type="EMBL" id="DUJN01000002">
    <property type="protein sequence ID" value="HII60207.1"/>
    <property type="molecule type" value="Genomic_DNA"/>
</dbReference>
<evidence type="ECO:0000313" key="2">
    <source>
        <dbReference type="EMBL" id="HII60207.1"/>
    </source>
</evidence>
<protein>
    <submittedName>
        <fullName evidence="2">Uncharacterized protein</fullName>
    </submittedName>
</protein>
<dbReference type="RefSeq" id="WP_010885280.1">
    <property type="nucleotide sequence ID" value="NZ_DUJN01000002.1"/>
</dbReference>
<evidence type="ECO:0000313" key="3">
    <source>
        <dbReference type="Proteomes" id="UP000617544"/>
    </source>
</evidence>
<feature type="transmembrane region" description="Helical" evidence="1">
    <location>
        <begin position="85"/>
        <end position="106"/>
    </location>
</feature>
<evidence type="ECO:0000256" key="1">
    <source>
        <dbReference type="SAM" id="Phobius"/>
    </source>
</evidence>
<dbReference type="Proteomes" id="UP000617544">
    <property type="component" value="Unassembled WGS sequence"/>
</dbReference>
<keyword evidence="1" id="KW-0472">Membrane</keyword>
<dbReference type="GeneID" id="1443515"/>
<proteinExistence type="predicted"/>
<comment type="caution">
    <text evidence="2">The sequence shown here is derived from an EMBL/GenBank/DDBJ whole genome shotgun (WGS) entry which is preliminary data.</text>
</comment>
<reference evidence="2" key="1">
    <citation type="journal article" date="2020" name="bioRxiv">
        <title>A rank-normalized archaeal taxonomy based on genome phylogeny resolves widespread incomplete and uneven classifications.</title>
        <authorList>
            <person name="Rinke C."/>
            <person name="Chuvochina M."/>
            <person name="Mussig A.J."/>
            <person name="Chaumeil P.-A."/>
            <person name="Waite D.W."/>
            <person name="Whitman W.B."/>
            <person name="Parks D.H."/>
            <person name="Hugenholtz P."/>
        </authorList>
    </citation>
    <scope>NUCLEOTIDE SEQUENCE</scope>
    <source>
        <strain evidence="2">UBA8834</strain>
    </source>
</reference>
<dbReference type="OMA" id="YLLCIFH"/>